<accession>A0A380BL43</accession>
<proteinExistence type="predicted"/>
<dbReference type="RefSeq" id="WP_243881644.1">
    <property type="nucleotide sequence ID" value="NZ_JADZGY010000020.1"/>
</dbReference>
<organism evidence="1 2">
    <name type="scientific">Shewanella algae</name>
    <dbReference type="NCBI Taxonomy" id="38313"/>
    <lineage>
        <taxon>Bacteria</taxon>
        <taxon>Pseudomonadati</taxon>
        <taxon>Pseudomonadota</taxon>
        <taxon>Gammaproteobacteria</taxon>
        <taxon>Alteromonadales</taxon>
        <taxon>Shewanellaceae</taxon>
        <taxon>Shewanella</taxon>
    </lineage>
</organism>
<sequence length="282" mass="31029">MKSPGKASTQVGLLSVSSLGLLLLAAPIFAQESPGHARPPDNSHYAFGSYLGSGVYRASEQDATVISLPLDFTLEQSEDSEFLLRLPISVGFFNYSLEDAGEFELPSSVGTLTVTPGFEKRWRLDENWRMEAYGDLGFGSNFDQGGNVAIMAAGISGLRHFELWQADSLWVTRLKFAAYSERAFSISQSFSVLQTGVDIGLPYHWSWQGLQMQPRVFALGYWYFDQLQFAGDLNQDTLVSGSIELGATLALAKPVLGIDRLGISYRSGDGLEIWRLVFSMPI</sequence>
<gene>
    <name evidence="1" type="ORF">NCTC10738_03436</name>
</gene>
<evidence type="ECO:0000313" key="1">
    <source>
        <dbReference type="EMBL" id="SUJ02104.1"/>
    </source>
</evidence>
<name>A0A380BL43_9GAMM</name>
<dbReference type="EMBL" id="UGYO01000002">
    <property type="protein sequence ID" value="SUJ02104.1"/>
    <property type="molecule type" value="Genomic_DNA"/>
</dbReference>
<evidence type="ECO:0000313" key="2">
    <source>
        <dbReference type="Proteomes" id="UP000254069"/>
    </source>
</evidence>
<dbReference type="AlphaFoldDB" id="A0A380BL43"/>
<reference evidence="1 2" key="1">
    <citation type="submission" date="2018-06" db="EMBL/GenBank/DDBJ databases">
        <authorList>
            <consortium name="Pathogen Informatics"/>
            <person name="Doyle S."/>
        </authorList>
    </citation>
    <scope>NUCLEOTIDE SEQUENCE [LARGE SCALE GENOMIC DNA]</scope>
    <source>
        <strain evidence="1 2">NCTC10738</strain>
    </source>
</reference>
<keyword evidence="2" id="KW-1185">Reference proteome</keyword>
<protein>
    <submittedName>
        <fullName evidence="1">Uncharacterized protein</fullName>
    </submittedName>
</protein>
<dbReference type="Proteomes" id="UP000254069">
    <property type="component" value="Unassembled WGS sequence"/>
</dbReference>